<reference evidence="1" key="1">
    <citation type="submission" date="2020-04" db="EMBL/GenBank/DDBJ databases">
        <authorList>
            <person name="Alioto T."/>
            <person name="Alioto T."/>
            <person name="Gomez Garrido J."/>
        </authorList>
    </citation>
    <scope>NUCLEOTIDE SEQUENCE</scope>
    <source>
        <strain evidence="1">A484AB</strain>
    </source>
</reference>
<keyword evidence="2" id="KW-1185">Reference proteome</keyword>
<comment type="caution">
    <text evidence="1">The sequence shown here is derived from an EMBL/GenBank/DDBJ whole genome shotgun (WGS) entry which is preliminary data.</text>
</comment>
<sequence length="709" mass="80622">MSKRKQIDISSYFGEAAISSKDVCTTEKPATAAKVSKRVLHVSTAEKWKTTQLAVYNAEDWLLFLKDTGANQVKALKCSACTRYYTQISGVKGFSPQWSSDEGCTRLMLSSATDHVTSEPHKQAMILVMKQKGMNVSERSKAMQGVLDSQKQGSFLSTLATLNEQDLERTKKKFQIAYYIAKEELPIVKYSTMLDLEERLGVDIGTAYRNNNSGGVFMDYISESIAEELKQKLAKVHFYSVLTDGSTDAATSENEAVFVVHFDPDPPGCDKVKVVASFLKLNFLQTAGATGIVESIKESFKAVSIDDLFQKLVGFGADGANVNKGNKEGVKAILRRENPWLNFGWCVAHRLELSLKDSLQGTVFDEIDEVILRMHYLYKQAPKKLRQLKLLVDIYDEGDEFETGGYRPKKASGTRWIAHKVAALDVILDKYGIYLQHLENISEDNSFPADDRAKCEDIDVVASIENVEKTKRQLHRISRKELKELPTVKRLLQKIQERDGKYLLHDVVIRGYERAVETTAKVKDDLIERVKNAIEQRLEEDPEDERGELAALLNTAGWVKAKDDAVEIFDQDVERLYERYRIPLERACFSGTVGELLDQWHNLLEHALAYLSPERVDYRVVWHQLFNCSRSKEWNAILTLIELLFVLPVSNAKVEAFFSLMKRVKTDTRASLKEHRLNSLLQFEQIKTNNMSLRLIKYLLREKSSKITI</sequence>
<dbReference type="InterPro" id="IPR012337">
    <property type="entry name" value="RNaseH-like_sf"/>
</dbReference>
<evidence type="ECO:0000313" key="2">
    <source>
        <dbReference type="Proteomes" id="UP001152795"/>
    </source>
</evidence>
<dbReference type="Proteomes" id="UP001152795">
    <property type="component" value="Unassembled WGS sequence"/>
</dbReference>
<evidence type="ECO:0000313" key="1">
    <source>
        <dbReference type="EMBL" id="CAB3989504.1"/>
    </source>
</evidence>
<name>A0A7D9HS50_PARCT</name>
<dbReference type="PANTHER" id="PTHR46880:SF9">
    <property type="entry name" value="ZINC FINGER PROTEIN 862"/>
    <property type="match status" value="1"/>
</dbReference>
<organism evidence="1 2">
    <name type="scientific">Paramuricea clavata</name>
    <name type="common">Red gorgonian</name>
    <name type="synonym">Violescent sea-whip</name>
    <dbReference type="NCBI Taxonomy" id="317549"/>
    <lineage>
        <taxon>Eukaryota</taxon>
        <taxon>Metazoa</taxon>
        <taxon>Cnidaria</taxon>
        <taxon>Anthozoa</taxon>
        <taxon>Octocorallia</taxon>
        <taxon>Malacalcyonacea</taxon>
        <taxon>Plexauridae</taxon>
        <taxon>Paramuricea</taxon>
    </lineage>
</organism>
<protein>
    <submittedName>
        <fullName evidence="1">Zinc finger 862-like</fullName>
    </submittedName>
</protein>
<dbReference type="OrthoDB" id="5987870at2759"/>
<dbReference type="SUPFAM" id="SSF53098">
    <property type="entry name" value="Ribonuclease H-like"/>
    <property type="match status" value="1"/>
</dbReference>
<proteinExistence type="predicted"/>
<dbReference type="EMBL" id="CACRXK020001499">
    <property type="protein sequence ID" value="CAB3989504.1"/>
    <property type="molecule type" value="Genomic_DNA"/>
</dbReference>
<gene>
    <name evidence="1" type="ORF">PACLA_8A000488</name>
</gene>
<dbReference type="AlphaFoldDB" id="A0A7D9HS50"/>
<accession>A0A7D9HS50</accession>
<dbReference type="PANTHER" id="PTHR46880">
    <property type="entry name" value="RAS-ASSOCIATING DOMAIN-CONTAINING PROTEIN"/>
    <property type="match status" value="1"/>
</dbReference>